<feature type="domain" description="Na+-translocating membrane potential-generating system MpsC" evidence="1">
    <location>
        <begin position="6"/>
        <end position="105"/>
    </location>
</feature>
<proteinExistence type="predicted"/>
<comment type="caution">
    <text evidence="2">The sequence shown here is derived from an EMBL/GenBank/DDBJ whole genome shotgun (WGS) entry which is preliminary data.</text>
</comment>
<gene>
    <name evidence="2" type="ORF">CUU66_07320</name>
</gene>
<feature type="domain" description="Na+-translocating membrane potential-generating system MpsC" evidence="1">
    <location>
        <begin position="134"/>
        <end position="227"/>
    </location>
</feature>
<name>A0A2N5M7W9_9BACI</name>
<dbReference type="Pfam" id="PF10057">
    <property type="entry name" value="MpsC"/>
    <property type="match status" value="2"/>
</dbReference>
<organism evidence="2 3">
    <name type="scientific">Peribacillus deserti</name>
    <dbReference type="NCBI Taxonomy" id="673318"/>
    <lineage>
        <taxon>Bacteria</taxon>
        <taxon>Bacillati</taxon>
        <taxon>Bacillota</taxon>
        <taxon>Bacilli</taxon>
        <taxon>Bacillales</taxon>
        <taxon>Bacillaceae</taxon>
        <taxon>Peribacillus</taxon>
    </lineage>
</organism>
<evidence type="ECO:0000259" key="1">
    <source>
        <dbReference type="Pfam" id="PF10057"/>
    </source>
</evidence>
<reference evidence="2 3" key="1">
    <citation type="submission" date="2017-11" db="EMBL/GenBank/DDBJ databases">
        <title>Comparitive Functional Genomics of Dry Heat Resistant strains isolated from the Viking Spacecraft.</title>
        <authorList>
            <person name="Seuylemezian A."/>
            <person name="Cooper K."/>
            <person name="Vaishampayan P."/>
        </authorList>
    </citation>
    <scope>NUCLEOTIDE SEQUENCE [LARGE SCALE GENOMIC DNA]</scope>
    <source>
        <strain evidence="2 3">V1-29</strain>
    </source>
</reference>
<dbReference type="EMBL" id="PGUY01000021">
    <property type="protein sequence ID" value="PLT30464.1"/>
    <property type="molecule type" value="Genomic_DNA"/>
</dbReference>
<dbReference type="AlphaFoldDB" id="A0A2N5M7W9"/>
<dbReference type="Proteomes" id="UP000234748">
    <property type="component" value="Unassembled WGS sequence"/>
</dbReference>
<keyword evidence="3" id="KW-1185">Reference proteome</keyword>
<sequence>MKDMSKNLQTEFGSYIGRLFRNQFGKGPESVFITIDDSFLSIYLRNFLSPLEKALLDQRQDQTVYQTRDIIMNILMPEIKLHFHTMTGLEINDMYYDWDLYKRTGFILGLMSDYSEAQPYPAQEQVNHLIGNLSEKIQKRPTSVSSSFLNPKTLLINRKGVLTMVEQELISSGYMETLRYTKKNLERTMFFNNAFNFEALLSERVGDVFVDWDFRKDESHIILVLNQNRKSNHSK</sequence>
<evidence type="ECO:0000313" key="3">
    <source>
        <dbReference type="Proteomes" id="UP000234748"/>
    </source>
</evidence>
<dbReference type="InterPro" id="IPR018745">
    <property type="entry name" value="MpsC"/>
</dbReference>
<accession>A0A2N5M7W9</accession>
<dbReference type="RefSeq" id="WP_101641026.1">
    <property type="nucleotide sequence ID" value="NZ_PGUY01000021.1"/>
</dbReference>
<evidence type="ECO:0000313" key="2">
    <source>
        <dbReference type="EMBL" id="PLT30464.1"/>
    </source>
</evidence>
<dbReference type="OrthoDB" id="2677857at2"/>
<protein>
    <recommendedName>
        <fullName evidence="1">Na+-translocating membrane potential-generating system MpsC domain-containing protein</fullName>
    </recommendedName>
</protein>